<comment type="caution">
    <text evidence="1">The sequence shown here is derived from an EMBL/GenBank/DDBJ whole genome shotgun (WGS) entry which is preliminary data.</text>
</comment>
<dbReference type="Proteomes" id="UP001172101">
    <property type="component" value="Unassembled WGS sequence"/>
</dbReference>
<dbReference type="InterPro" id="IPR023214">
    <property type="entry name" value="HAD_sf"/>
</dbReference>
<dbReference type="AlphaFoldDB" id="A0AA40BFV8"/>
<name>A0AA40BFV8_9PEZI</name>
<gene>
    <name evidence="1" type="ORF">B0T26DRAFT_669596</name>
</gene>
<reference evidence="1" key="1">
    <citation type="submission" date="2023-06" db="EMBL/GenBank/DDBJ databases">
        <title>Genome-scale phylogeny and comparative genomics of the fungal order Sordariales.</title>
        <authorList>
            <consortium name="Lawrence Berkeley National Laboratory"/>
            <person name="Hensen N."/>
            <person name="Bonometti L."/>
            <person name="Westerberg I."/>
            <person name="Brannstrom I.O."/>
            <person name="Guillou S."/>
            <person name="Cros-Aarteil S."/>
            <person name="Calhoun S."/>
            <person name="Haridas S."/>
            <person name="Kuo A."/>
            <person name="Mondo S."/>
            <person name="Pangilinan J."/>
            <person name="Riley R."/>
            <person name="LaButti K."/>
            <person name="Andreopoulos B."/>
            <person name="Lipzen A."/>
            <person name="Chen C."/>
            <person name="Yanf M."/>
            <person name="Daum C."/>
            <person name="Ng V."/>
            <person name="Clum A."/>
            <person name="Steindorff A."/>
            <person name="Ohm R."/>
            <person name="Martin F."/>
            <person name="Silar P."/>
            <person name="Natvig D."/>
            <person name="Lalanne C."/>
            <person name="Gautier V."/>
            <person name="Ament-velasquez S.L."/>
            <person name="Kruys A."/>
            <person name="Hutchinson M.I."/>
            <person name="Powell A.J."/>
            <person name="Barry K."/>
            <person name="Miller A.N."/>
            <person name="Grigoriev I.V."/>
            <person name="Debuchy R."/>
            <person name="Gladieux P."/>
            <person name="Thoren M.H."/>
            <person name="Johannesson H."/>
        </authorList>
    </citation>
    <scope>NUCLEOTIDE SEQUENCE</scope>
    <source>
        <strain evidence="1">SMH2392-1A</strain>
    </source>
</reference>
<keyword evidence="2" id="KW-1185">Reference proteome</keyword>
<accession>A0AA40BFV8</accession>
<proteinExistence type="predicted"/>
<organism evidence="1 2">
    <name type="scientific">Lasiosphaeria miniovina</name>
    <dbReference type="NCBI Taxonomy" id="1954250"/>
    <lineage>
        <taxon>Eukaryota</taxon>
        <taxon>Fungi</taxon>
        <taxon>Dikarya</taxon>
        <taxon>Ascomycota</taxon>
        <taxon>Pezizomycotina</taxon>
        <taxon>Sordariomycetes</taxon>
        <taxon>Sordariomycetidae</taxon>
        <taxon>Sordariales</taxon>
        <taxon>Lasiosphaeriaceae</taxon>
        <taxon>Lasiosphaeria</taxon>
    </lineage>
</organism>
<sequence length="449" mass="50041">MATFPSSSAAKLSAVQSQVPAASKKSLKDVYPKIIAFELDNVLWPGNLDQGSATKTPQEKQPSGYLLETVRILIDVVDAQSKVIIISRGSYDAKLTAQLQDLKYGFERFARRRAIIPDFPILDGMIFLEDKISMAKSIDTVLAALDKADEPVHVTDILMFGNSPSNIEVEVERDIAFQLSDHEIMNDKDVRMLGGLSMNRYNHGLEYWRRMRLFHQRVGPIPKEPIPQARFYVIGYAAMTNPVVEYGNARGIQRPHNELTVSDTVPGIVEIGIRTDQIDLWIEEVQKLWIHEIPVPNSATASSHISSRLFQDLGLGGHYVPEFGVPAPLGPDGIPRKASVRPADQLKALRDARVNYDFKVQRAQKGAISSPHVTFNSLSTESHTIFAKTQQTSQMIIPHHLHRMLFAGKQVCNGNFNVPQAGVNPSNVTPYHELKIKWHIKQVSGSGQD</sequence>
<dbReference type="EMBL" id="JAUIRO010000001">
    <property type="protein sequence ID" value="KAK0733163.1"/>
    <property type="molecule type" value="Genomic_DNA"/>
</dbReference>
<dbReference type="GeneID" id="85322347"/>
<dbReference type="Gene3D" id="3.40.50.1000">
    <property type="entry name" value="HAD superfamily/HAD-like"/>
    <property type="match status" value="1"/>
</dbReference>
<evidence type="ECO:0000313" key="2">
    <source>
        <dbReference type="Proteomes" id="UP001172101"/>
    </source>
</evidence>
<protein>
    <submittedName>
        <fullName evidence="1">Uncharacterized protein</fullName>
    </submittedName>
</protein>
<evidence type="ECO:0000313" key="1">
    <source>
        <dbReference type="EMBL" id="KAK0733163.1"/>
    </source>
</evidence>
<dbReference type="RefSeq" id="XP_060302040.1">
    <property type="nucleotide sequence ID" value="XM_060439077.1"/>
</dbReference>